<sequence>MSFTHTTSCRASRPISTATTTVWGGIRTAASLDILVNAAKREGTSATPDTTTRTTDLTSGYHPKSQTNHLTHQTDRRHKKFLRYSHLPSVPWDSRGGILSWIYISSLAMVHTKSEELALRTAFLYSGLTVSGEFGSLMAAGILSGMEGRLGIRAWRWRVISSVGYTSKTFIQNNCPWRTIDSSVLTVLIAHR</sequence>
<dbReference type="Proteomes" id="UP000807342">
    <property type="component" value="Unassembled WGS sequence"/>
</dbReference>
<evidence type="ECO:0000313" key="3">
    <source>
        <dbReference type="Proteomes" id="UP000807342"/>
    </source>
</evidence>
<dbReference type="AlphaFoldDB" id="A0A9P5XIS7"/>
<protein>
    <submittedName>
        <fullName evidence="2">Uncharacterized protein</fullName>
    </submittedName>
</protein>
<dbReference type="EMBL" id="MU151084">
    <property type="protein sequence ID" value="KAF9451485.1"/>
    <property type="molecule type" value="Genomic_DNA"/>
</dbReference>
<organism evidence="2 3">
    <name type="scientific">Macrolepiota fuliginosa MF-IS2</name>
    <dbReference type="NCBI Taxonomy" id="1400762"/>
    <lineage>
        <taxon>Eukaryota</taxon>
        <taxon>Fungi</taxon>
        <taxon>Dikarya</taxon>
        <taxon>Basidiomycota</taxon>
        <taxon>Agaricomycotina</taxon>
        <taxon>Agaricomycetes</taxon>
        <taxon>Agaricomycetidae</taxon>
        <taxon>Agaricales</taxon>
        <taxon>Agaricineae</taxon>
        <taxon>Agaricaceae</taxon>
        <taxon>Macrolepiota</taxon>
    </lineage>
</organism>
<comment type="caution">
    <text evidence="2">The sequence shown here is derived from an EMBL/GenBank/DDBJ whole genome shotgun (WGS) entry which is preliminary data.</text>
</comment>
<name>A0A9P5XIS7_9AGAR</name>
<evidence type="ECO:0000313" key="2">
    <source>
        <dbReference type="EMBL" id="KAF9451485.1"/>
    </source>
</evidence>
<proteinExistence type="predicted"/>
<keyword evidence="3" id="KW-1185">Reference proteome</keyword>
<evidence type="ECO:0000256" key="1">
    <source>
        <dbReference type="SAM" id="MobiDB-lite"/>
    </source>
</evidence>
<accession>A0A9P5XIS7</accession>
<reference evidence="2" key="1">
    <citation type="submission" date="2020-11" db="EMBL/GenBank/DDBJ databases">
        <authorList>
            <consortium name="DOE Joint Genome Institute"/>
            <person name="Ahrendt S."/>
            <person name="Riley R."/>
            <person name="Andreopoulos W."/>
            <person name="Labutti K."/>
            <person name="Pangilinan J."/>
            <person name="Ruiz-Duenas F.J."/>
            <person name="Barrasa J.M."/>
            <person name="Sanchez-Garcia M."/>
            <person name="Camarero S."/>
            <person name="Miyauchi S."/>
            <person name="Serrano A."/>
            <person name="Linde D."/>
            <person name="Babiker R."/>
            <person name="Drula E."/>
            <person name="Ayuso-Fernandez I."/>
            <person name="Pacheco R."/>
            <person name="Padilla G."/>
            <person name="Ferreira P."/>
            <person name="Barriuso J."/>
            <person name="Kellner H."/>
            <person name="Castanera R."/>
            <person name="Alfaro M."/>
            <person name="Ramirez L."/>
            <person name="Pisabarro A.G."/>
            <person name="Kuo A."/>
            <person name="Tritt A."/>
            <person name="Lipzen A."/>
            <person name="He G."/>
            <person name="Yan M."/>
            <person name="Ng V."/>
            <person name="Cullen D."/>
            <person name="Martin F."/>
            <person name="Rosso M.-N."/>
            <person name="Henrissat B."/>
            <person name="Hibbett D."/>
            <person name="Martinez A.T."/>
            <person name="Grigoriev I.V."/>
        </authorList>
    </citation>
    <scope>NUCLEOTIDE SEQUENCE</scope>
    <source>
        <strain evidence="2">MF-IS2</strain>
    </source>
</reference>
<gene>
    <name evidence="2" type="ORF">P691DRAFT_352084</name>
</gene>
<feature type="compositionally biased region" description="Low complexity" evidence="1">
    <location>
        <begin position="44"/>
        <end position="58"/>
    </location>
</feature>
<feature type="region of interest" description="Disordered" evidence="1">
    <location>
        <begin position="42"/>
        <end position="73"/>
    </location>
</feature>
<dbReference type="OrthoDB" id="2985014at2759"/>